<sequence>SRCSARDPPVMFSEEYQKAVLQSYHNVLDQKRKQYVIGELIWNFADFMTVQGTAAGDHNLQSAGAPPAGWASK</sequence>
<dbReference type="Pfam" id="PF02836">
    <property type="entry name" value="Glyco_hydro_2_C"/>
    <property type="match status" value="1"/>
</dbReference>
<dbReference type="AlphaFoldDB" id="A0A8C9XQH1"/>
<evidence type="ECO:0000313" key="3">
    <source>
        <dbReference type="Ensembl" id="ENSSLUP00000013179.1"/>
    </source>
</evidence>
<dbReference type="InterPro" id="IPR017853">
    <property type="entry name" value="GH"/>
</dbReference>
<name>A0A8C9XQH1_SANLU</name>
<dbReference type="Gene3D" id="3.20.20.80">
    <property type="entry name" value="Glycosidases"/>
    <property type="match status" value="1"/>
</dbReference>
<feature type="domain" description="Glycoside hydrolase family 2 catalytic" evidence="2">
    <location>
        <begin position="6"/>
        <end position="52"/>
    </location>
</feature>
<dbReference type="GO" id="GO:0030246">
    <property type="term" value="F:carbohydrate binding"/>
    <property type="evidence" value="ECO:0007669"/>
    <property type="project" value="TreeGrafter"/>
</dbReference>
<reference evidence="3" key="1">
    <citation type="submission" date="2025-08" db="UniProtKB">
        <authorList>
            <consortium name="Ensembl"/>
        </authorList>
    </citation>
    <scope>IDENTIFICATION</scope>
</reference>
<dbReference type="GeneTree" id="ENSGT00940000168042"/>
<dbReference type="Ensembl" id="ENSSLUT00000013621.1">
    <property type="protein sequence ID" value="ENSSLUP00000013179.1"/>
    <property type="gene ID" value="ENSSLUG00000006231.1"/>
</dbReference>
<dbReference type="GO" id="GO:0019391">
    <property type="term" value="P:glucuronoside catabolic process"/>
    <property type="evidence" value="ECO:0007669"/>
    <property type="project" value="TreeGrafter"/>
</dbReference>
<dbReference type="Proteomes" id="UP000694568">
    <property type="component" value="Unplaced"/>
</dbReference>
<protein>
    <recommendedName>
        <fullName evidence="2">Glycoside hydrolase family 2 catalytic domain-containing protein</fullName>
    </recommendedName>
</protein>
<evidence type="ECO:0000313" key="4">
    <source>
        <dbReference type="Proteomes" id="UP000694568"/>
    </source>
</evidence>
<dbReference type="GO" id="GO:0004566">
    <property type="term" value="F:beta-glucuronidase activity"/>
    <property type="evidence" value="ECO:0007669"/>
    <property type="project" value="TreeGrafter"/>
</dbReference>
<keyword evidence="4" id="KW-1185">Reference proteome</keyword>
<dbReference type="InterPro" id="IPR006103">
    <property type="entry name" value="Glyco_hydro_2_cat"/>
</dbReference>
<reference evidence="3" key="2">
    <citation type="submission" date="2025-09" db="UniProtKB">
        <authorList>
            <consortium name="Ensembl"/>
        </authorList>
    </citation>
    <scope>IDENTIFICATION</scope>
</reference>
<dbReference type="PANTHER" id="PTHR10066">
    <property type="entry name" value="BETA-GLUCURONIDASE"/>
    <property type="match status" value="1"/>
</dbReference>
<organism evidence="3 4">
    <name type="scientific">Sander lucioperca</name>
    <name type="common">Pike-perch</name>
    <name type="synonym">Perca lucioperca</name>
    <dbReference type="NCBI Taxonomy" id="283035"/>
    <lineage>
        <taxon>Eukaryota</taxon>
        <taxon>Metazoa</taxon>
        <taxon>Chordata</taxon>
        <taxon>Craniata</taxon>
        <taxon>Vertebrata</taxon>
        <taxon>Euteleostomi</taxon>
        <taxon>Actinopterygii</taxon>
        <taxon>Neopterygii</taxon>
        <taxon>Teleostei</taxon>
        <taxon>Neoteleostei</taxon>
        <taxon>Acanthomorphata</taxon>
        <taxon>Eupercaria</taxon>
        <taxon>Perciformes</taxon>
        <taxon>Percoidei</taxon>
        <taxon>Percidae</taxon>
        <taxon>Luciopercinae</taxon>
        <taxon>Sander</taxon>
    </lineage>
</organism>
<dbReference type="PANTHER" id="PTHR10066:SF67">
    <property type="entry name" value="BETA-GLUCURONIDASE"/>
    <property type="match status" value="1"/>
</dbReference>
<comment type="similarity">
    <text evidence="1">Belongs to the glycosyl hydrolase 2 family.</text>
</comment>
<evidence type="ECO:0000256" key="1">
    <source>
        <dbReference type="ARBA" id="ARBA00007401"/>
    </source>
</evidence>
<dbReference type="SUPFAM" id="SSF51445">
    <property type="entry name" value="(Trans)glycosidases"/>
    <property type="match status" value="1"/>
</dbReference>
<accession>A0A8C9XQH1</accession>
<dbReference type="GO" id="GO:0005615">
    <property type="term" value="C:extracellular space"/>
    <property type="evidence" value="ECO:0007669"/>
    <property type="project" value="TreeGrafter"/>
</dbReference>
<evidence type="ECO:0000259" key="2">
    <source>
        <dbReference type="Pfam" id="PF02836"/>
    </source>
</evidence>
<dbReference type="GO" id="GO:0005975">
    <property type="term" value="P:carbohydrate metabolic process"/>
    <property type="evidence" value="ECO:0007669"/>
    <property type="project" value="InterPro"/>
</dbReference>
<proteinExistence type="inferred from homology"/>